<evidence type="ECO:0000256" key="5">
    <source>
        <dbReference type="SAM" id="Phobius"/>
    </source>
</evidence>
<dbReference type="Gene3D" id="3.90.226.10">
    <property type="entry name" value="2-enoyl-CoA Hydratase, Chain A, domain 1"/>
    <property type="match status" value="1"/>
</dbReference>
<reference evidence="9" key="2">
    <citation type="submission" date="2022-12" db="EMBL/GenBank/DDBJ databases">
        <authorList>
            <person name="Dechsakulwatana C."/>
            <person name="Rungsihiranrut A."/>
            <person name="Muangchinda C."/>
            <person name="Ningthoujam R."/>
            <person name="Klankeo P."/>
            <person name="Pinyakong O."/>
        </authorList>
    </citation>
    <scope>NUCLEOTIDE SEQUENCE</scope>
    <source>
        <strain evidence="9">TL01-2</strain>
    </source>
</reference>
<dbReference type="AlphaFoldDB" id="A0AAX6NB06"/>
<dbReference type="RefSeq" id="WP_316910390.1">
    <property type="nucleotide sequence ID" value="NZ_JAPTGD010000001.1"/>
</dbReference>
<dbReference type="InterPro" id="IPR012340">
    <property type="entry name" value="NA-bd_OB-fold"/>
</dbReference>
<evidence type="ECO:0000256" key="2">
    <source>
        <dbReference type="ARBA" id="ARBA00022692"/>
    </source>
</evidence>
<dbReference type="InterPro" id="IPR029045">
    <property type="entry name" value="ClpP/crotonase-like_dom_sf"/>
</dbReference>
<dbReference type="InterPro" id="IPR056739">
    <property type="entry name" value="NfeD_membrane"/>
</dbReference>
<dbReference type="GO" id="GO:0005886">
    <property type="term" value="C:plasma membrane"/>
    <property type="evidence" value="ECO:0007669"/>
    <property type="project" value="TreeGrafter"/>
</dbReference>
<evidence type="ECO:0000259" key="7">
    <source>
        <dbReference type="Pfam" id="PF24961"/>
    </source>
</evidence>
<evidence type="ECO:0000256" key="4">
    <source>
        <dbReference type="ARBA" id="ARBA00023136"/>
    </source>
</evidence>
<feature type="domain" description="NfeD integral membrane" evidence="7">
    <location>
        <begin position="235"/>
        <end position="348"/>
    </location>
</feature>
<feature type="transmembrane region" description="Helical" evidence="5">
    <location>
        <begin position="328"/>
        <end position="350"/>
    </location>
</feature>
<evidence type="ECO:0000313" key="9">
    <source>
        <dbReference type="EMBL" id="MDU9692860.1"/>
    </source>
</evidence>
<sequence length="445" mass="47615">MKTLFSFVCFLILATGLFLFPTISTADVKRVHVIPVNKTVENGLLSFLNRSIEDAENDGADLIILDIDTPGGAVDAASEIAKSLTSTPIPTAAFVDKKALSAGAYIALNADQIYMTPGSTMGSAAVIDQQGNATGKKAQSYWLSAMKSAAEQNNRNPKYAEAMANTKMVIPELNLKGNELLTLTPKQAEQVGYSEGTVKNLDNLLSVLGYEDAKLTYAKMSVSEQIARVLTHPLVVPILLSIGALGIVIELFTPSFGIAGSIGVASLLLFFYGHMVAGLAGMEAVVLFIAGIILLLLEIVVPGGILGLLGLGAIILSFFMSTDNNVEMGISLVIAIVVALGGAFVMMKFFKRKLTPFKKMVLNDSLNTESGYVSNQNRYELIGKQGKTTTPLRPSGTVLIDEEYVDVVTEGGYLDKDVLVNIIKVEGSRVVVRKLTEPLKKEDLN</sequence>
<evidence type="ECO:0000313" key="10">
    <source>
        <dbReference type="Proteomes" id="UP001269400"/>
    </source>
</evidence>
<reference evidence="9" key="1">
    <citation type="journal article" date="2022" name="J Environ Chem Eng">
        <title>Biodegradation of petroleum oil using a constructed nonpathogenic and heavy metal-tolerant bacterial consortium isolated from marine sponges.</title>
        <authorList>
            <person name="Dechsakulwatana C."/>
            <person name="Rungsihiranrut A."/>
            <person name="Muangchinda C."/>
            <person name="Ningthoujam R."/>
            <person name="Klankeo P."/>
            <person name="Pinyakong O."/>
        </authorList>
    </citation>
    <scope>NUCLEOTIDE SEQUENCE</scope>
    <source>
        <strain evidence="9">TL01-2</strain>
    </source>
</reference>
<comment type="caution">
    <text evidence="9">The sequence shown here is derived from an EMBL/GenBank/DDBJ whole genome shotgun (WGS) entry which is preliminary data.</text>
</comment>
<feature type="domain" description="NfeD-like C-terminal" evidence="6">
    <location>
        <begin position="380"/>
        <end position="434"/>
    </location>
</feature>
<dbReference type="PANTHER" id="PTHR33507">
    <property type="entry name" value="INNER MEMBRANE PROTEIN YBBJ"/>
    <property type="match status" value="1"/>
</dbReference>
<evidence type="ECO:0000259" key="6">
    <source>
        <dbReference type="Pfam" id="PF01957"/>
    </source>
</evidence>
<protein>
    <submittedName>
        <fullName evidence="9">Nodulation protein NfeD</fullName>
    </submittedName>
</protein>
<evidence type="ECO:0000256" key="3">
    <source>
        <dbReference type="ARBA" id="ARBA00022989"/>
    </source>
</evidence>
<dbReference type="PANTHER" id="PTHR33507:SF3">
    <property type="entry name" value="INNER MEMBRANE PROTEIN YBBJ"/>
    <property type="match status" value="1"/>
</dbReference>
<dbReference type="Pfam" id="PF01957">
    <property type="entry name" value="NfeD"/>
    <property type="match status" value="1"/>
</dbReference>
<dbReference type="CDD" id="cd07021">
    <property type="entry name" value="Clp_protease_NfeD_like"/>
    <property type="match status" value="1"/>
</dbReference>
<evidence type="ECO:0000256" key="1">
    <source>
        <dbReference type="ARBA" id="ARBA00004141"/>
    </source>
</evidence>
<proteinExistence type="predicted"/>
<dbReference type="Proteomes" id="UP001269400">
    <property type="component" value="Unassembled WGS sequence"/>
</dbReference>
<dbReference type="Gene3D" id="2.40.50.140">
    <property type="entry name" value="Nucleic acid-binding proteins"/>
    <property type="match status" value="1"/>
</dbReference>
<name>A0AAX6NB06_PRIAR</name>
<feature type="transmembrane region" description="Helical" evidence="5">
    <location>
        <begin position="229"/>
        <end position="249"/>
    </location>
</feature>
<dbReference type="Pfam" id="PF25145">
    <property type="entry name" value="NfeD1b_N"/>
    <property type="match status" value="1"/>
</dbReference>
<keyword evidence="2 5" id="KW-0812">Transmembrane</keyword>
<comment type="subcellular location">
    <subcellularLocation>
        <location evidence="1">Membrane</location>
        <topology evidence="1">Multi-pass membrane protein</topology>
    </subcellularLocation>
</comment>
<keyword evidence="3 5" id="KW-1133">Transmembrane helix</keyword>
<accession>A0AAX6NB06</accession>
<dbReference type="InterPro" id="IPR052165">
    <property type="entry name" value="Membrane_assoc_protease"/>
</dbReference>
<keyword evidence="4 5" id="KW-0472">Membrane</keyword>
<feature type="domain" description="NfeD1b N-terminal" evidence="8">
    <location>
        <begin position="31"/>
        <end position="217"/>
    </location>
</feature>
<feature type="transmembrane region" description="Helical" evidence="5">
    <location>
        <begin position="304"/>
        <end position="322"/>
    </location>
</feature>
<organism evidence="9 10">
    <name type="scientific">Priestia aryabhattai</name>
    <name type="common">Bacillus aryabhattai</name>
    <dbReference type="NCBI Taxonomy" id="412384"/>
    <lineage>
        <taxon>Bacteria</taxon>
        <taxon>Bacillati</taxon>
        <taxon>Bacillota</taxon>
        <taxon>Bacilli</taxon>
        <taxon>Bacillales</taxon>
        <taxon>Bacillaceae</taxon>
        <taxon>Priestia</taxon>
    </lineage>
</organism>
<dbReference type="InterPro" id="IPR002810">
    <property type="entry name" value="NfeD-like_C"/>
</dbReference>
<dbReference type="Pfam" id="PF24961">
    <property type="entry name" value="NfeD_membrane"/>
    <property type="match status" value="1"/>
</dbReference>
<dbReference type="InterPro" id="IPR056738">
    <property type="entry name" value="NfeD1b_N"/>
</dbReference>
<gene>
    <name evidence="9" type="ORF">O0Q50_16940</name>
</gene>
<dbReference type="EMBL" id="JAPTGD010000001">
    <property type="protein sequence ID" value="MDU9692860.1"/>
    <property type="molecule type" value="Genomic_DNA"/>
</dbReference>
<feature type="transmembrane region" description="Helical" evidence="5">
    <location>
        <begin position="256"/>
        <end position="273"/>
    </location>
</feature>
<dbReference type="SUPFAM" id="SSF52096">
    <property type="entry name" value="ClpP/crotonase"/>
    <property type="match status" value="1"/>
</dbReference>
<evidence type="ECO:0000259" key="8">
    <source>
        <dbReference type="Pfam" id="PF25145"/>
    </source>
</evidence>